<protein>
    <submittedName>
        <fullName evidence="1">Uncharacterized protein</fullName>
    </submittedName>
</protein>
<evidence type="ECO:0000313" key="1">
    <source>
        <dbReference type="EMBL" id="PPQ97621.1"/>
    </source>
</evidence>
<reference evidence="1 2" key="1">
    <citation type="journal article" date="2018" name="Evol. Lett.">
        <title>Horizontal gene cluster transfer increased hallucinogenic mushroom diversity.</title>
        <authorList>
            <person name="Reynolds H.T."/>
            <person name="Vijayakumar V."/>
            <person name="Gluck-Thaler E."/>
            <person name="Korotkin H.B."/>
            <person name="Matheny P.B."/>
            <person name="Slot J.C."/>
        </authorList>
    </citation>
    <scope>NUCLEOTIDE SEQUENCE [LARGE SCALE GENOMIC DNA]</scope>
    <source>
        <strain evidence="1 2">SRW20</strain>
    </source>
</reference>
<dbReference type="EMBL" id="NHYE01001220">
    <property type="protein sequence ID" value="PPQ97621.1"/>
    <property type="molecule type" value="Genomic_DNA"/>
</dbReference>
<gene>
    <name evidence="1" type="ORF">CVT26_002379</name>
</gene>
<proteinExistence type="predicted"/>
<dbReference type="AlphaFoldDB" id="A0A409Y3V4"/>
<keyword evidence="2" id="KW-1185">Reference proteome</keyword>
<name>A0A409Y3V4_9AGAR</name>
<dbReference type="InParanoid" id="A0A409Y3V4"/>
<sequence>MSRLVAATPNSTCFTNPAFTAPCSPSLSAILHITASLSTLNDPSEPGYFDLHRRLCLQHQSSTSPFSLCLADGLLAGYVVKFEEVVRRCRVVDKNEWTGVM</sequence>
<comment type="caution">
    <text evidence="1">The sequence shown here is derived from an EMBL/GenBank/DDBJ whole genome shotgun (WGS) entry which is preliminary data.</text>
</comment>
<accession>A0A409Y3V4</accession>
<organism evidence="1 2">
    <name type="scientific">Gymnopilus dilepis</name>
    <dbReference type="NCBI Taxonomy" id="231916"/>
    <lineage>
        <taxon>Eukaryota</taxon>
        <taxon>Fungi</taxon>
        <taxon>Dikarya</taxon>
        <taxon>Basidiomycota</taxon>
        <taxon>Agaricomycotina</taxon>
        <taxon>Agaricomycetes</taxon>
        <taxon>Agaricomycetidae</taxon>
        <taxon>Agaricales</taxon>
        <taxon>Agaricineae</taxon>
        <taxon>Hymenogastraceae</taxon>
        <taxon>Gymnopilus</taxon>
    </lineage>
</organism>
<evidence type="ECO:0000313" key="2">
    <source>
        <dbReference type="Proteomes" id="UP000284706"/>
    </source>
</evidence>
<dbReference type="Proteomes" id="UP000284706">
    <property type="component" value="Unassembled WGS sequence"/>
</dbReference>